<evidence type="ECO:0000313" key="2">
    <source>
        <dbReference type="Proteomes" id="UP001062846"/>
    </source>
</evidence>
<gene>
    <name evidence="1" type="ORF">RHMOL_Rhmol02G0087500</name>
</gene>
<dbReference type="Proteomes" id="UP001062846">
    <property type="component" value="Chromosome 2"/>
</dbReference>
<accession>A0ACC0PMT9</accession>
<protein>
    <submittedName>
        <fullName evidence="1">Uncharacterized protein</fullName>
    </submittedName>
</protein>
<evidence type="ECO:0000313" key="1">
    <source>
        <dbReference type="EMBL" id="KAI8567005.1"/>
    </source>
</evidence>
<keyword evidence="2" id="KW-1185">Reference proteome</keyword>
<reference evidence="1" key="1">
    <citation type="submission" date="2022-02" db="EMBL/GenBank/DDBJ databases">
        <title>Plant Genome Project.</title>
        <authorList>
            <person name="Zhang R.-G."/>
        </authorList>
    </citation>
    <scope>NUCLEOTIDE SEQUENCE</scope>
    <source>
        <strain evidence="1">AT1</strain>
    </source>
</reference>
<dbReference type="EMBL" id="CM046389">
    <property type="protein sequence ID" value="KAI8567005.1"/>
    <property type="molecule type" value="Genomic_DNA"/>
</dbReference>
<proteinExistence type="predicted"/>
<organism evidence="1 2">
    <name type="scientific">Rhododendron molle</name>
    <name type="common">Chinese azalea</name>
    <name type="synonym">Azalea mollis</name>
    <dbReference type="NCBI Taxonomy" id="49168"/>
    <lineage>
        <taxon>Eukaryota</taxon>
        <taxon>Viridiplantae</taxon>
        <taxon>Streptophyta</taxon>
        <taxon>Embryophyta</taxon>
        <taxon>Tracheophyta</taxon>
        <taxon>Spermatophyta</taxon>
        <taxon>Magnoliopsida</taxon>
        <taxon>eudicotyledons</taxon>
        <taxon>Gunneridae</taxon>
        <taxon>Pentapetalae</taxon>
        <taxon>asterids</taxon>
        <taxon>Ericales</taxon>
        <taxon>Ericaceae</taxon>
        <taxon>Ericoideae</taxon>
        <taxon>Rhodoreae</taxon>
        <taxon>Rhododendron</taxon>
    </lineage>
</organism>
<sequence length="87" mass="10151">MANDDLIKELENLRQLRKLSIVDVKGEHVKALYTAIEKMNHLQSIFGCWVWRHDSGFAFYFFSPQISSMSQLDRTFGNVAELDIETR</sequence>
<name>A0ACC0PMT9_RHOML</name>
<comment type="caution">
    <text evidence="1">The sequence shown here is derived from an EMBL/GenBank/DDBJ whole genome shotgun (WGS) entry which is preliminary data.</text>
</comment>